<feature type="region of interest" description="Disordered" evidence="5">
    <location>
        <begin position="396"/>
        <end position="417"/>
    </location>
</feature>
<comment type="caution">
    <text evidence="8">The sequence shown here is derived from an EMBL/GenBank/DDBJ whole genome shotgun (WGS) entry which is preliminary data.</text>
</comment>
<proteinExistence type="inferred from homology"/>
<keyword evidence="6" id="KW-0472">Membrane</keyword>
<dbReference type="RefSeq" id="WP_071059204.1">
    <property type="nucleotide sequence ID" value="NZ_MAXA01000001.1"/>
</dbReference>
<dbReference type="OrthoDB" id="9816550at2"/>
<dbReference type="InterPro" id="IPR000805">
    <property type="entry name" value="Glyco_hydro_26"/>
</dbReference>
<evidence type="ECO:0000259" key="7">
    <source>
        <dbReference type="PROSITE" id="PS51764"/>
    </source>
</evidence>
<keyword evidence="6" id="KW-0812">Transmembrane</keyword>
<dbReference type="PROSITE" id="PS51764">
    <property type="entry name" value="GH26"/>
    <property type="match status" value="1"/>
</dbReference>
<evidence type="ECO:0000256" key="1">
    <source>
        <dbReference type="ARBA" id="ARBA00007754"/>
    </source>
</evidence>
<evidence type="ECO:0000256" key="5">
    <source>
        <dbReference type="SAM" id="MobiDB-lite"/>
    </source>
</evidence>
<organism evidence="8 9">
    <name type="scientific">Parafrankia soli</name>
    <dbReference type="NCBI Taxonomy" id="2599596"/>
    <lineage>
        <taxon>Bacteria</taxon>
        <taxon>Bacillati</taxon>
        <taxon>Actinomycetota</taxon>
        <taxon>Actinomycetes</taxon>
        <taxon>Frankiales</taxon>
        <taxon>Frankiaceae</taxon>
        <taxon>Parafrankia</taxon>
    </lineage>
</organism>
<evidence type="ECO:0000313" key="9">
    <source>
        <dbReference type="Proteomes" id="UP000179769"/>
    </source>
</evidence>
<name>A0A1S1RKS6_9ACTN</name>
<dbReference type="InterPro" id="IPR017853">
    <property type="entry name" value="GH"/>
</dbReference>
<evidence type="ECO:0000256" key="4">
    <source>
        <dbReference type="PROSITE-ProRule" id="PRU01100"/>
    </source>
</evidence>
<dbReference type="AlphaFoldDB" id="A0A1S1RKS6"/>
<feature type="domain" description="GH26" evidence="7">
    <location>
        <begin position="68"/>
        <end position="384"/>
    </location>
</feature>
<feature type="compositionally biased region" description="Low complexity" evidence="5">
    <location>
        <begin position="396"/>
        <end position="411"/>
    </location>
</feature>
<keyword evidence="3 4" id="KW-0326">Glycosidase</keyword>
<reference evidence="9" key="1">
    <citation type="submission" date="2016-07" db="EMBL/GenBank/DDBJ databases">
        <title>Frankia sp. NRRL B-16219 Genome sequencing.</title>
        <authorList>
            <person name="Ghodhbane-Gtari F."/>
            <person name="Swanson E."/>
            <person name="Gueddou A."/>
            <person name="Louati M."/>
            <person name="Nouioui I."/>
            <person name="Hezbri K."/>
            <person name="Abebe-Akele F."/>
            <person name="Simpson S."/>
            <person name="Morris K."/>
            <person name="Thomas K."/>
            <person name="Gtari M."/>
            <person name="Tisa L.S."/>
        </authorList>
    </citation>
    <scope>NUCLEOTIDE SEQUENCE [LARGE SCALE GENOMIC DNA]</scope>
    <source>
        <strain evidence="9">NRRL B-16219</strain>
    </source>
</reference>
<keyword evidence="6" id="KW-1133">Transmembrane helix</keyword>
<comment type="similarity">
    <text evidence="1 4">Belongs to the glycosyl hydrolase 26 family.</text>
</comment>
<dbReference type="PANTHER" id="PTHR40079">
    <property type="entry name" value="MANNAN ENDO-1,4-BETA-MANNOSIDASE E-RELATED"/>
    <property type="match status" value="1"/>
</dbReference>
<dbReference type="Gene3D" id="3.20.20.80">
    <property type="entry name" value="Glycosidases"/>
    <property type="match status" value="1"/>
</dbReference>
<feature type="active site" description="Proton donor" evidence="4">
    <location>
        <position position="209"/>
    </location>
</feature>
<feature type="compositionally biased region" description="Basic and acidic residues" evidence="5">
    <location>
        <begin position="19"/>
        <end position="28"/>
    </location>
</feature>
<dbReference type="GO" id="GO:0006080">
    <property type="term" value="P:substituted mannan metabolic process"/>
    <property type="evidence" value="ECO:0007669"/>
    <property type="project" value="InterPro"/>
</dbReference>
<accession>A0A1S1RKS6</accession>
<feature type="transmembrane region" description="Helical" evidence="6">
    <location>
        <begin position="64"/>
        <end position="86"/>
    </location>
</feature>
<sequence length="417" mass="44425">MEHRRGDAGDPGSSSGEGPPRDSSDDHAGGGGTVPTPRAGGRRGPGSKWAAGPAGGQPGRRRRVLLLGGIGAAMAVVLLAVGIVVLTGGEDEPPTTHPTTGGVSWVSGANANPPNDLAGWEKWIGRPTDIAMVFTARTNWQTITQADWPMSDFRPGTYPGKLSVAQPLFPQSGSEAACARGDYDSHWRDFGTTMVRNERPDAIVRLGWEFNGDWFWWHPRDTVAWKTCFRRAVAAMRSTDPQVRIDWNMTAHRDTMPNGDNVWDAYPGDDVVDIISIDAYDSYPASATQKIFNNQCNRASGACSVAAAARERGKQFAVPEWGLVRSTGGGGDNPFYVEKMYELFVANRDILAYEGYYSASPAETENVGSSLHNPTANPESAKRYLELFGPRVSAAQAGAGTSTPAGAAPLTGGPGSS</sequence>
<dbReference type="PANTHER" id="PTHR40079:SF4">
    <property type="entry name" value="GH26 DOMAIN-CONTAINING PROTEIN-RELATED"/>
    <property type="match status" value="1"/>
</dbReference>
<feature type="active site" description="Nucleophile" evidence="4">
    <location>
        <position position="320"/>
    </location>
</feature>
<feature type="region of interest" description="Disordered" evidence="5">
    <location>
        <begin position="1"/>
        <end position="59"/>
    </location>
</feature>
<dbReference type="Pfam" id="PF02156">
    <property type="entry name" value="Glyco_hydro_26"/>
    <property type="match status" value="1"/>
</dbReference>
<keyword evidence="2 4" id="KW-0378">Hydrolase</keyword>
<evidence type="ECO:0000256" key="3">
    <source>
        <dbReference type="ARBA" id="ARBA00023295"/>
    </source>
</evidence>
<dbReference type="SUPFAM" id="SSF51445">
    <property type="entry name" value="(Trans)glycosidases"/>
    <property type="match status" value="1"/>
</dbReference>
<evidence type="ECO:0000256" key="2">
    <source>
        <dbReference type="ARBA" id="ARBA00022801"/>
    </source>
</evidence>
<dbReference type="InterPro" id="IPR022790">
    <property type="entry name" value="GH26_dom"/>
</dbReference>
<dbReference type="Proteomes" id="UP000179769">
    <property type="component" value="Unassembled WGS sequence"/>
</dbReference>
<evidence type="ECO:0000313" key="8">
    <source>
        <dbReference type="EMBL" id="OHV46780.1"/>
    </source>
</evidence>
<dbReference type="GO" id="GO:0016985">
    <property type="term" value="F:mannan endo-1,4-beta-mannosidase activity"/>
    <property type="evidence" value="ECO:0007669"/>
    <property type="project" value="InterPro"/>
</dbReference>
<keyword evidence="9" id="KW-1185">Reference proteome</keyword>
<dbReference type="EMBL" id="MAXA01000001">
    <property type="protein sequence ID" value="OHV46780.1"/>
    <property type="molecule type" value="Genomic_DNA"/>
</dbReference>
<gene>
    <name evidence="8" type="ORF">BBK14_00410</name>
</gene>
<protein>
    <submittedName>
        <fullName evidence="8">Beta-mannanase</fullName>
    </submittedName>
</protein>
<evidence type="ECO:0000256" key="6">
    <source>
        <dbReference type="SAM" id="Phobius"/>
    </source>
</evidence>